<feature type="compositionally biased region" description="Polar residues" evidence="1">
    <location>
        <begin position="92"/>
        <end position="107"/>
    </location>
</feature>
<evidence type="ECO:0000313" key="2">
    <source>
        <dbReference type="EMBL" id="TNN34234.1"/>
    </source>
</evidence>
<gene>
    <name evidence="2" type="ORF">EYF80_055601</name>
</gene>
<name>A0A4Z2F0Q5_9TELE</name>
<comment type="caution">
    <text evidence="2">The sequence shown here is derived from an EMBL/GenBank/DDBJ whole genome shotgun (WGS) entry which is preliminary data.</text>
</comment>
<reference evidence="2 3" key="1">
    <citation type="submission" date="2019-03" db="EMBL/GenBank/DDBJ databases">
        <title>First draft genome of Liparis tanakae, snailfish: a comprehensive survey of snailfish specific genes.</title>
        <authorList>
            <person name="Kim W."/>
            <person name="Song I."/>
            <person name="Jeong J.-H."/>
            <person name="Kim D."/>
            <person name="Kim S."/>
            <person name="Ryu S."/>
            <person name="Song J.Y."/>
            <person name="Lee S.K."/>
        </authorList>
    </citation>
    <scope>NUCLEOTIDE SEQUENCE [LARGE SCALE GENOMIC DNA]</scope>
    <source>
        <tissue evidence="2">Muscle</tissue>
    </source>
</reference>
<evidence type="ECO:0000256" key="1">
    <source>
        <dbReference type="SAM" id="MobiDB-lite"/>
    </source>
</evidence>
<dbReference type="Proteomes" id="UP000314294">
    <property type="component" value="Unassembled WGS sequence"/>
</dbReference>
<protein>
    <submittedName>
        <fullName evidence="2">Uncharacterized protein</fullName>
    </submittedName>
</protein>
<dbReference type="EMBL" id="SRLO01002011">
    <property type="protein sequence ID" value="TNN34234.1"/>
    <property type="molecule type" value="Genomic_DNA"/>
</dbReference>
<accession>A0A4Z2F0Q5</accession>
<evidence type="ECO:0000313" key="3">
    <source>
        <dbReference type="Proteomes" id="UP000314294"/>
    </source>
</evidence>
<proteinExistence type="predicted"/>
<dbReference type="AlphaFoldDB" id="A0A4Z2F0Q5"/>
<feature type="region of interest" description="Disordered" evidence="1">
    <location>
        <begin position="37"/>
        <end position="107"/>
    </location>
</feature>
<sequence>MFAGDRASSLALVLGPRLGNYRSCMCKKGVILFSCLERSDTRPRRPTAGGQGAIPSRLSNADPGPGSTGPRLPSLPPRHQFSRSPVSRHLIRQSSESIQTLISPRSG</sequence>
<keyword evidence="3" id="KW-1185">Reference proteome</keyword>
<organism evidence="2 3">
    <name type="scientific">Liparis tanakae</name>
    <name type="common">Tanaka's snailfish</name>
    <dbReference type="NCBI Taxonomy" id="230148"/>
    <lineage>
        <taxon>Eukaryota</taxon>
        <taxon>Metazoa</taxon>
        <taxon>Chordata</taxon>
        <taxon>Craniata</taxon>
        <taxon>Vertebrata</taxon>
        <taxon>Euteleostomi</taxon>
        <taxon>Actinopterygii</taxon>
        <taxon>Neopterygii</taxon>
        <taxon>Teleostei</taxon>
        <taxon>Neoteleostei</taxon>
        <taxon>Acanthomorphata</taxon>
        <taxon>Eupercaria</taxon>
        <taxon>Perciformes</taxon>
        <taxon>Cottioidei</taxon>
        <taxon>Cottales</taxon>
        <taxon>Liparidae</taxon>
        <taxon>Liparis</taxon>
    </lineage>
</organism>